<dbReference type="HOGENOM" id="CLU_1701078_0_0_10"/>
<reference evidence="1 2" key="1">
    <citation type="journal article" date="2010" name="Stand. Genomic Sci.">
        <title>Complete genome sequence of Cellulophaga algicola type strain (IC166).</title>
        <authorList>
            <person name="Abt B."/>
            <person name="Lu M."/>
            <person name="Misra M."/>
            <person name="Han C."/>
            <person name="Nolan M."/>
            <person name="Lucas S."/>
            <person name="Hammon N."/>
            <person name="Deshpande S."/>
            <person name="Cheng J.F."/>
            <person name="Tapia R."/>
            <person name="Goodwin L."/>
            <person name="Pitluck S."/>
            <person name="Liolios K."/>
            <person name="Pagani I."/>
            <person name="Ivanova N."/>
            <person name="Mavromatis K."/>
            <person name="Ovchinikova G."/>
            <person name="Pati A."/>
            <person name="Chen A."/>
            <person name="Palaniappan K."/>
            <person name="Land M."/>
            <person name="Hauser L."/>
            <person name="Chang Y.J."/>
            <person name="Jeffries C.D."/>
            <person name="Detter J.C."/>
            <person name="Brambilla E."/>
            <person name="Rohde M."/>
            <person name="Tindall B.J."/>
            <person name="Goker M."/>
            <person name="Woyke T."/>
            <person name="Bristow J."/>
            <person name="Eisen J.A."/>
            <person name="Markowitz V."/>
            <person name="Hugenholtz P."/>
            <person name="Kyrpides N.C."/>
            <person name="Klenk H.P."/>
            <person name="Lapidus A."/>
        </authorList>
    </citation>
    <scope>NUCLEOTIDE SEQUENCE [LARGE SCALE GENOMIC DNA]</scope>
    <source>
        <strain evidence="2">DSM 14237 / IC166 / ACAM 630</strain>
    </source>
</reference>
<name>E6XBE6_CELAD</name>
<dbReference type="KEGG" id="cao:Celal_3810"/>
<protein>
    <submittedName>
        <fullName evidence="1">Uncharacterized protein</fullName>
    </submittedName>
</protein>
<proteinExistence type="predicted"/>
<dbReference type="Proteomes" id="UP000008634">
    <property type="component" value="Chromosome"/>
</dbReference>
<gene>
    <name evidence="1" type="ordered locus">Celal_3810</name>
</gene>
<dbReference type="RefSeq" id="WP_013552509.1">
    <property type="nucleotide sequence ID" value="NC_014934.1"/>
</dbReference>
<dbReference type="AlphaFoldDB" id="E6XBE6"/>
<evidence type="ECO:0000313" key="1">
    <source>
        <dbReference type="EMBL" id="ADV51059.1"/>
    </source>
</evidence>
<keyword evidence="2" id="KW-1185">Reference proteome</keyword>
<sequence length="154" mass="17536">MKSVELGNIKLVVDSIETRKFYETQNGFVCNCPDCLDYVSKISNVQLELNGIDKELGIDLYKAVGQGMDELMPHDYDGYHLYVVPYYVIGKLFVNGKELEKESSGSIWSNTRCVEKRLTKNLSLIITTTEDITIVAARNILTIWLEYKTGLRTK</sequence>
<evidence type="ECO:0000313" key="2">
    <source>
        <dbReference type="Proteomes" id="UP000008634"/>
    </source>
</evidence>
<dbReference type="STRING" id="688270.Celal_3810"/>
<organism evidence="1 2">
    <name type="scientific">Cellulophaga algicola (strain DSM 14237 / IC166 / ACAM 630)</name>
    <dbReference type="NCBI Taxonomy" id="688270"/>
    <lineage>
        <taxon>Bacteria</taxon>
        <taxon>Pseudomonadati</taxon>
        <taxon>Bacteroidota</taxon>
        <taxon>Flavobacteriia</taxon>
        <taxon>Flavobacteriales</taxon>
        <taxon>Flavobacteriaceae</taxon>
        <taxon>Cellulophaga</taxon>
    </lineage>
</organism>
<dbReference type="EMBL" id="CP002453">
    <property type="protein sequence ID" value="ADV51059.1"/>
    <property type="molecule type" value="Genomic_DNA"/>
</dbReference>
<accession>E6XBE6</accession>
<dbReference type="OrthoDB" id="1691135at2"/>